<evidence type="ECO:0000313" key="1">
    <source>
        <dbReference type="EMBL" id="PSJ80408.1"/>
    </source>
</evidence>
<reference evidence="1 2" key="1">
    <citation type="submission" date="2018-03" db="EMBL/GenBank/DDBJ databases">
        <title>Neisseria weixii sp. nov., isolated from the intestinal contents of Tibetan Plateau pika (Ochotona curzoniae) in Yushu, Qinghai Province, China.</title>
        <authorList>
            <person name="Gui Z."/>
        </authorList>
    </citation>
    <scope>NUCLEOTIDE SEQUENCE [LARGE SCALE GENOMIC DNA]</scope>
    <source>
        <strain evidence="1 2">ATCC 51483</strain>
    </source>
</reference>
<dbReference type="EMBL" id="PXYY01000031">
    <property type="protein sequence ID" value="PSJ80408.1"/>
    <property type="molecule type" value="Genomic_DNA"/>
</dbReference>
<name>A0A2P7U095_9NEIS</name>
<proteinExistence type="predicted"/>
<sequence length="60" mass="6810">MPQHFKLPGRCAEVKAEPAFFQRQRERFTANPIVFAQDALRPVPTISNAADRVLTVCKKL</sequence>
<accession>A0A2P7U095</accession>
<keyword evidence="2" id="KW-1185">Reference proteome</keyword>
<evidence type="ECO:0000313" key="2">
    <source>
        <dbReference type="Proteomes" id="UP000241868"/>
    </source>
</evidence>
<dbReference type="AlphaFoldDB" id="A0A2P7U095"/>
<gene>
    <name evidence="1" type="ORF">C7N83_06315</name>
</gene>
<comment type="caution">
    <text evidence="1">The sequence shown here is derived from an EMBL/GenBank/DDBJ whole genome shotgun (WGS) entry which is preliminary data.</text>
</comment>
<protein>
    <submittedName>
        <fullName evidence="1">Uncharacterized protein</fullName>
    </submittedName>
</protein>
<organism evidence="1 2">
    <name type="scientific">Neisseria iguanae</name>
    <dbReference type="NCBI Taxonomy" id="90242"/>
    <lineage>
        <taxon>Bacteria</taxon>
        <taxon>Pseudomonadati</taxon>
        <taxon>Pseudomonadota</taxon>
        <taxon>Betaproteobacteria</taxon>
        <taxon>Neisseriales</taxon>
        <taxon>Neisseriaceae</taxon>
        <taxon>Neisseria</taxon>
    </lineage>
</organism>
<dbReference type="Proteomes" id="UP000241868">
    <property type="component" value="Unassembled WGS sequence"/>
</dbReference>